<organism evidence="5 6">
    <name type="scientific">Priestia koreensis</name>
    <dbReference type="NCBI Taxonomy" id="284581"/>
    <lineage>
        <taxon>Bacteria</taxon>
        <taxon>Bacillati</taxon>
        <taxon>Bacillota</taxon>
        <taxon>Bacilli</taxon>
        <taxon>Bacillales</taxon>
        <taxon>Bacillaceae</taxon>
        <taxon>Priestia</taxon>
    </lineage>
</organism>
<dbReference type="PROSITE" id="PS01091">
    <property type="entry name" value="TATD_3"/>
    <property type="match status" value="1"/>
</dbReference>
<feature type="binding site" evidence="4">
    <location>
        <position position="5"/>
    </location>
    <ligand>
        <name>a divalent metal cation</name>
        <dbReference type="ChEBI" id="CHEBI:60240"/>
        <label>1</label>
    </ligand>
</feature>
<keyword evidence="3" id="KW-0378">Hydrolase</keyword>
<dbReference type="PATRIC" id="fig|284581.3.peg.2182"/>
<feature type="binding site" evidence="4">
    <location>
        <position position="7"/>
    </location>
    <ligand>
        <name>a divalent metal cation</name>
        <dbReference type="ChEBI" id="CHEBI:60240"/>
        <label>1</label>
    </ligand>
</feature>
<dbReference type="SUPFAM" id="SSF51556">
    <property type="entry name" value="Metallo-dependent hydrolases"/>
    <property type="match status" value="1"/>
</dbReference>
<reference evidence="6" key="1">
    <citation type="submission" date="2015-08" db="EMBL/GenBank/DDBJ databases">
        <title>Fjat-14210 dsm16467.</title>
        <authorList>
            <person name="Liu B."/>
            <person name="Wang J."/>
            <person name="Zhu Y."/>
            <person name="Liu G."/>
            <person name="Chen Q."/>
            <person name="Chen Z."/>
            <person name="Lan J."/>
            <person name="Che J."/>
            <person name="Ge C."/>
            <person name="Shi H."/>
            <person name="Pan Z."/>
            <person name="Liu X."/>
        </authorList>
    </citation>
    <scope>NUCLEOTIDE SEQUENCE [LARGE SCALE GENOMIC DNA]</scope>
    <source>
        <strain evidence="6">DSM 16467</strain>
    </source>
</reference>
<feature type="binding site" evidence="4">
    <location>
        <position position="199"/>
    </location>
    <ligand>
        <name>a divalent metal cation</name>
        <dbReference type="ChEBI" id="CHEBI:60240"/>
        <label>1</label>
    </ligand>
</feature>
<dbReference type="PIRSF" id="PIRSF005902">
    <property type="entry name" value="DNase_TatD"/>
    <property type="match status" value="1"/>
</dbReference>
<feature type="binding site" evidence="4">
    <location>
        <position position="151"/>
    </location>
    <ligand>
        <name>a divalent metal cation</name>
        <dbReference type="ChEBI" id="CHEBI:60240"/>
        <label>2</label>
    </ligand>
</feature>
<dbReference type="Pfam" id="PF01026">
    <property type="entry name" value="TatD_DNase"/>
    <property type="match status" value="1"/>
</dbReference>
<sequence length="251" mass="28016">MYDAHIHLDQYPDVDRSIAQWQEAGVKGVVAVSTNLRSSYDTLLLKQKYPDFITAAIGFHPEEALPSVQDVTEWKSLLLKERSLISAIGEVGLPYYSAFSGDLPSYLPFLEDMMMLANAYELPIILHAVHSGAPIALDLLQKHGVKSAHFHWLKASSAVVKQIVAAGYYVSVTPEVCYRERDQLLAKIVPLSQLLVETDGPWPFDGPFKNRPTSPILLKESILTLSRLLGKPICEVESYVASNVRELFFCK</sequence>
<dbReference type="Gene3D" id="3.20.20.140">
    <property type="entry name" value="Metal-dependent hydrolases"/>
    <property type="match status" value="1"/>
</dbReference>
<dbReference type="Proteomes" id="UP000037558">
    <property type="component" value="Unassembled WGS sequence"/>
</dbReference>
<proteinExistence type="inferred from homology"/>
<dbReference type="STRING" id="284581.AMD01_10445"/>
<name>A0A0M0L6G8_9BACI</name>
<dbReference type="EMBL" id="LILC01000013">
    <property type="protein sequence ID" value="KOO46268.1"/>
    <property type="molecule type" value="Genomic_DNA"/>
</dbReference>
<gene>
    <name evidence="5" type="ORF">AMD01_10445</name>
</gene>
<dbReference type="GO" id="GO:0016788">
    <property type="term" value="F:hydrolase activity, acting on ester bonds"/>
    <property type="evidence" value="ECO:0007669"/>
    <property type="project" value="InterPro"/>
</dbReference>
<dbReference type="GO" id="GO:0046872">
    <property type="term" value="F:metal ion binding"/>
    <property type="evidence" value="ECO:0007669"/>
    <property type="project" value="UniProtKB-KW"/>
</dbReference>
<comment type="similarity">
    <text evidence="1">Belongs to the metallo-dependent hydrolases superfamily. TatD-type hydrolase family.</text>
</comment>
<evidence type="ECO:0000256" key="4">
    <source>
        <dbReference type="PIRSR" id="PIRSR005902-1"/>
    </source>
</evidence>
<feature type="binding site" evidence="4">
    <location>
        <position position="127"/>
    </location>
    <ligand>
        <name>a divalent metal cation</name>
        <dbReference type="ChEBI" id="CHEBI:60240"/>
        <label>2</label>
    </ligand>
</feature>
<evidence type="ECO:0000313" key="5">
    <source>
        <dbReference type="EMBL" id="KOO46268.1"/>
    </source>
</evidence>
<dbReference type="InterPro" id="IPR001130">
    <property type="entry name" value="TatD-like"/>
</dbReference>
<dbReference type="PANTHER" id="PTHR46317">
    <property type="entry name" value="HYDROLASE OF PHP SUPERFAMILY-RELATED PROTEIN"/>
    <property type="match status" value="1"/>
</dbReference>
<dbReference type="RefSeq" id="WP_053401340.1">
    <property type="nucleotide sequence ID" value="NZ_JAUKEN010000001.1"/>
</dbReference>
<keyword evidence="2 4" id="KW-0479">Metal-binding</keyword>
<accession>A0A0M0L6G8</accession>
<evidence type="ECO:0000256" key="3">
    <source>
        <dbReference type="ARBA" id="ARBA00022801"/>
    </source>
</evidence>
<dbReference type="OrthoDB" id="9775608at2"/>
<dbReference type="CDD" id="cd01310">
    <property type="entry name" value="TatD_DNAse"/>
    <property type="match status" value="1"/>
</dbReference>
<evidence type="ECO:0000256" key="1">
    <source>
        <dbReference type="ARBA" id="ARBA00009275"/>
    </source>
</evidence>
<dbReference type="InterPro" id="IPR018228">
    <property type="entry name" value="DNase_TatD-rel_CS"/>
</dbReference>
<dbReference type="AlphaFoldDB" id="A0A0M0L6G8"/>
<comment type="caution">
    <text evidence="5">The sequence shown here is derived from an EMBL/GenBank/DDBJ whole genome shotgun (WGS) entry which is preliminary data.</text>
</comment>
<dbReference type="InterPro" id="IPR032466">
    <property type="entry name" value="Metal_Hydrolase"/>
</dbReference>
<protein>
    <submittedName>
        <fullName evidence="5">Deoxyribonuclease</fullName>
    </submittedName>
</protein>
<evidence type="ECO:0000256" key="2">
    <source>
        <dbReference type="ARBA" id="ARBA00022723"/>
    </source>
</evidence>
<feature type="binding site" evidence="4">
    <location>
        <position position="90"/>
    </location>
    <ligand>
        <name>a divalent metal cation</name>
        <dbReference type="ChEBI" id="CHEBI:60240"/>
        <label>1</label>
    </ligand>
</feature>
<dbReference type="PANTHER" id="PTHR46317:SF1">
    <property type="entry name" value="HYDROLASE, TATD FAMILY"/>
    <property type="match status" value="1"/>
</dbReference>
<evidence type="ECO:0000313" key="6">
    <source>
        <dbReference type="Proteomes" id="UP000037558"/>
    </source>
</evidence>
<keyword evidence="6" id="KW-1185">Reference proteome</keyword>